<feature type="chain" id="PRO_5034438895" evidence="2">
    <location>
        <begin position="19"/>
        <end position="73"/>
    </location>
</feature>
<sequence length="73" mass="7754">MQPKLIGALIVLFGLSAASPTGRERAALEPDRSLPRDLVARNPESATVEPPPWRRGPTPAGPFQPLPPPTPVP</sequence>
<feature type="compositionally biased region" description="Pro residues" evidence="1">
    <location>
        <begin position="49"/>
        <end position="73"/>
    </location>
</feature>
<protein>
    <submittedName>
        <fullName evidence="3">Uncharacterized protein</fullName>
    </submittedName>
</protein>
<organism evidence="3 4">
    <name type="scientific">Rhizoctonia solani</name>
    <dbReference type="NCBI Taxonomy" id="456999"/>
    <lineage>
        <taxon>Eukaryota</taxon>
        <taxon>Fungi</taxon>
        <taxon>Dikarya</taxon>
        <taxon>Basidiomycota</taxon>
        <taxon>Agaricomycotina</taxon>
        <taxon>Agaricomycetes</taxon>
        <taxon>Cantharellales</taxon>
        <taxon>Ceratobasidiaceae</taxon>
        <taxon>Rhizoctonia</taxon>
    </lineage>
</organism>
<feature type="compositionally biased region" description="Basic and acidic residues" evidence="1">
    <location>
        <begin position="22"/>
        <end position="39"/>
    </location>
</feature>
<dbReference type="Proteomes" id="UP000663827">
    <property type="component" value="Unassembled WGS sequence"/>
</dbReference>
<evidence type="ECO:0000313" key="3">
    <source>
        <dbReference type="EMBL" id="CAE7217173.1"/>
    </source>
</evidence>
<accession>A0A8H3E744</accession>
<dbReference type="EMBL" id="CAJNJQ010005214">
    <property type="protein sequence ID" value="CAE7217173.1"/>
    <property type="molecule type" value="Genomic_DNA"/>
</dbReference>
<evidence type="ECO:0000256" key="2">
    <source>
        <dbReference type="SAM" id="SignalP"/>
    </source>
</evidence>
<feature type="signal peptide" evidence="2">
    <location>
        <begin position="1"/>
        <end position="18"/>
    </location>
</feature>
<name>A0A8H3E744_9AGAM</name>
<proteinExistence type="predicted"/>
<comment type="caution">
    <text evidence="3">The sequence shown here is derived from an EMBL/GenBank/DDBJ whole genome shotgun (WGS) entry which is preliminary data.</text>
</comment>
<reference evidence="3" key="1">
    <citation type="submission" date="2021-01" db="EMBL/GenBank/DDBJ databases">
        <authorList>
            <person name="Kaushik A."/>
        </authorList>
    </citation>
    <scope>NUCLEOTIDE SEQUENCE</scope>
    <source>
        <strain evidence="3">AG5</strain>
    </source>
</reference>
<feature type="region of interest" description="Disordered" evidence="1">
    <location>
        <begin position="20"/>
        <end position="73"/>
    </location>
</feature>
<dbReference type="AlphaFoldDB" id="A0A8H3E744"/>
<evidence type="ECO:0000256" key="1">
    <source>
        <dbReference type="SAM" id="MobiDB-lite"/>
    </source>
</evidence>
<keyword evidence="2" id="KW-0732">Signal</keyword>
<gene>
    <name evidence="3" type="ORF">RDB_LOCUS161525</name>
</gene>
<evidence type="ECO:0000313" key="4">
    <source>
        <dbReference type="Proteomes" id="UP000663827"/>
    </source>
</evidence>